<dbReference type="AlphaFoldDB" id="A0A1D7QYW3"/>
<comment type="subcellular location">
    <subcellularLocation>
        <location evidence="1">Cell membrane</location>
        <topology evidence="1">Multi-pass membrane protein</topology>
    </subcellularLocation>
</comment>
<evidence type="ECO:0000256" key="2">
    <source>
        <dbReference type="ARBA" id="ARBA00008193"/>
    </source>
</evidence>
<dbReference type="PATRIC" id="fig|632773.3.peg.3015"/>
<gene>
    <name evidence="9" type="ORF">BBEV_2880</name>
</gene>
<feature type="transmembrane region" description="Helical" evidence="7">
    <location>
        <begin position="6"/>
        <end position="22"/>
    </location>
</feature>
<evidence type="ECO:0000256" key="6">
    <source>
        <dbReference type="ARBA" id="ARBA00023136"/>
    </source>
</evidence>
<dbReference type="PANTHER" id="PTHR30506">
    <property type="entry name" value="INNER MEMBRANE PROTEIN"/>
    <property type="match status" value="1"/>
</dbReference>
<evidence type="ECO:0000256" key="7">
    <source>
        <dbReference type="SAM" id="Phobius"/>
    </source>
</evidence>
<evidence type="ECO:0000256" key="5">
    <source>
        <dbReference type="ARBA" id="ARBA00022989"/>
    </source>
</evidence>
<feature type="transmembrane region" description="Helical" evidence="7">
    <location>
        <begin position="115"/>
        <end position="136"/>
    </location>
</feature>
<keyword evidence="4 7" id="KW-0812">Transmembrane</keyword>
<evidence type="ECO:0000256" key="3">
    <source>
        <dbReference type="ARBA" id="ARBA00022475"/>
    </source>
</evidence>
<feature type="domain" description="Glycine transporter" evidence="8">
    <location>
        <begin position="91"/>
        <end position="158"/>
    </location>
</feature>
<dbReference type="RefSeq" id="WP_069366107.1">
    <property type="nucleotide sequence ID" value="NZ_CP012502.1"/>
</dbReference>
<dbReference type="PANTHER" id="PTHR30506:SF3">
    <property type="entry name" value="UPF0126 INNER MEMBRANE PROTEIN YADS-RELATED"/>
    <property type="match status" value="1"/>
</dbReference>
<feature type="domain" description="Glycine transporter" evidence="8">
    <location>
        <begin position="4"/>
        <end position="76"/>
    </location>
</feature>
<dbReference type="KEGG" id="bbev:BBEV_2880"/>
<evidence type="ECO:0000256" key="4">
    <source>
        <dbReference type="ARBA" id="ARBA00022692"/>
    </source>
</evidence>
<keyword evidence="10" id="KW-1185">Reference proteome</keyword>
<evidence type="ECO:0000313" key="9">
    <source>
        <dbReference type="EMBL" id="AOM84205.1"/>
    </source>
</evidence>
<keyword evidence="6 7" id="KW-0472">Membrane</keyword>
<feature type="transmembrane region" description="Helical" evidence="7">
    <location>
        <begin position="171"/>
        <end position="192"/>
    </location>
</feature>
<dbReference type="Pfam" id="PF03458">
    <property type="entry name" value="Gly_transporter"/>
    <property type="match status" value="2"/>
</dbReference>
<protein>
    <recommendedName>
        <fullName evidence="8">Glycine transporter domain-containing protein</fullName>
    </recommendedName>
</protein>
<dbReference type="GO" id="GO:0005886">
    <property type="term" value="C:plasma membrane"/>
    <property type="evidence" value="ECO:0007669"/>
    <property type="project" value="UniProtKB-SubCell"/>
</dbReference>
<evidence type="ECO:0000256" key="1">
    <source>
        <dbReference type="ARBA" id="ARBA00004651"/>
    </source>
</evidence>
<organism evidence="9 10">
    <name type="scientific">Salisediminibacterium beveridgei</name>
    <dbReference type="NCBI Taxonomy" id="632773"/>
    <lineage>
        <taxon>Bacteria</taxon>
        <taxon>Bacillati</taxon>
        <taxon>Bacillota</taxon>
        <taxon>Bacilli</taxon>
        <taxon>Bacillales</taxon>
        <taxon>Bacillaceae</taxon>
        <taxon>Salisediminibacterium</taxon>
    </lineage>
</organism>
<name>A0A1D7QYW3_9BACI</name>
<reference evidence="9 10" key="1">
    <citation type="submission" date="2015-08" db="EMBL/GenBank/DDBJ databases">
        <title>The complete genome sequence of Bacillus beveridgei MLTeJB.</title>
        <authorList>
            <person name="Hanson T.E."/>
            <person name="Mesa C."/>
            <person name="Basesman S.M."/>
            <person name="Oremland R.S."/>
        </authorList>
    </citation>
    <scope>NUCLEOTIDE SEQUENCE [LARGE SCALE GENOMIC DNA]</scope>
    <source>
        <strain evidence="9 10">MLTeJB</strain>
    </source>
</reference>
<dbReference type="STRING" id="632773.BBEV_2880"/>
<evidence type="ECO:0000259" key="8">
    <source>
        <dbReference type="Pfam" id="PF03458"/>
    </source>
</evidence>
<comment type="similarity">
    <text evidence="2">Belongs to the UPF0126 family.</text>
</comment>
<keyword evidence="5 7" id="KW-1133">Transmembrane helix</keyword>
<evidence type="ECO:0000313" key="10">
    <source>
        <dbReference type="Proteomes" id="UP000094463"/>
    </source>
</evidence>
<accession>A0A1D7QYW3</accession>
<dbReference type="InterPro" id="IPR005115">
    <property type="entry name" value="Gly_transporter"/>
</dbReference>
<proteinExistence type="inferred from homology"/>
<feature type="transmembrane region" description="Helical" evidence="7">
    <location>
        <begin position="61"/>
        <end position="81"/>
    </location>
</feature>
<keyword evidence="3" id="KW-1003">Cell membrane</keyword>
<dbReference type="OrthoDB" id="9791874at2"/>
<feature type="transmembrane region" description="Helical" evidence="7">
    <location>
        <begin position="148"/>
        <end position="165"/>
    </location>
</feature>
<dbReference type="EMBL" id="CP012502">
    <property type="protein sequence ID" value="AOM84205.1"/>
    <property type="molecule type" value="Genomic_DNA"/>
</dbReference>
<sequence length="208" mass="22306">MWEILNIIGTIAFALSGVLVAMEERYDLMGVYILGFITAFGGGAIRNLLIGVPVTELWDQGPLFITAVLVMTAAFLFPGILKWTLLKRGVFFDAIGLGTFSAQGALFAASMGLPLSAAIAAAALTGTGGGMVRDVLAGRKPLFLQKEIYIAWTLIPGVLIGSGFVTSDIGAFIIVVSVVLLRLASVVWQWHLPQRRLPVDEKTREPDD</sequence>
<feature type="transmembrane region" description="Helical" evidence="7">
    <location>
        <begin position="29"/>
        <end position="49"/>
    </location>
</feature>
<dbReference type="Proteomes" id="UP000094463">
    <property type="component" value="Chromosome"/>
</dbReference>